<reference evidence="2" key="2">
    <citation type="journal article" date="2018" name="Mol. Plant Microbe Interact.">
        <title>Genome sequence resources for the wheat stripe rust pathogen (Puccinia striiformis f. sp. tritici) and the barley stripe rust pathogen (Puccinia striiformis f. sp. hordei).</title>
        <authorList>
            <person name="Xia C."/>
            <person name="Wang M."/>
            <person name="Yin C."/>
            <person name="Cornejo O.E."/>
            <person name="Hulbert S.H."/>
            <person name="Chen X."/>
        </authorList>
    </citation>
    <scope>NUCLEOTIDE SEQUENCE [LARGE SCALE GENOMIC DNA]</scope>
    <source>
        <strain evidence="2">93-210</strain>
    </source>
</reference>
<reference evidence="2" key="1">
    <citation type="journal article" date="2018" name="BMC Genomics">
        <title>Genomic insights into host adaptation between the wheat stripe rust pathogen (Puccinia striiformis f. sp. tritici) and the barley stripe rust pathogen (Puccinia striiformis f. sp. hordei).</title>
        <authorList>
            <person name="Xia C."/>
            <person name="Wang M."/>
            <person name="Yin C."/>
            <person name="Cornejo O.E."/>
            <person name="Hulbert S.H."/>
            <person name="Chen X."/>
        </authorList>
    </citation>
    <scope>NUCLEOTIDE SEQUENCE [LARGE SCALE GENOMIC DNA]</scope>
    <source>
        <strain evidence="2">93-210</strain>
    </source>
</reference>
<organism evidence="1 2">
    <name type="scientific">Puccinia striiformis f. sp. tritici</name>
    <dbReference type="NCBI Taxonomy" id="168172"/>
    <lineage>
        <taxon>Eukaryota</taxon>
        <taxon>Fungi</taxon>
        <taxon>Dikarya</taxon>
        <taxon>Basidiomycota</taxon>
        <taxon>Pucciniomycotina</taxon>
        <taxon>Pucciniomycetes</taxon>
        <taxon>Pucciniales</taxon>
        <taxon>Pucciniaceae</taxon>
        <taxon>Puccinia</taxon>
    </lineage>
</organism>
<comment type="caution">
    <text evidence="1">The sequence shown here is derived from an EMBL/GenBank/DDBJ whole genome shotgun (WGS) entry which is preliminary data.</text>
</comment>
<evidence type="ECO:0000313" key="2">
    <source>
        <dbReference type="Proteomes" id="UP001060170"/>
    </source>
</evidence>
<accession>A0ACC0DMZ2</accession>
<protein>
    <submittedName>
        <fullName evidence="1">Uncharacterized protein</fullName>
    </submittedName>
</protein>
<reference evidence="1 2" key="3">
    <citation type="journal article" date="2022" name="Microbiol. Spectr.">
        <title>Folding features and dynamics of 3D genome architecture in plant fungal pathogens.</title>
        <authorList>
            <person name="Xia C."/>
        </authorList>
    </citation>
    <scope>NUCLEOTIDE SEQUENCE [LARGE SCALE GENOMIC DNA]</scope>
    <source>
        <strain evidence="1 2">93-210</strain>
    </source>
</reference>
<gene>
    <name evidence="1" type="ORF">MJO28_016273</name>
</gene>
<sequence>MLTLEQTPFLNLRCWVLNSRIYYVIKLRHRFRSSTSNFVSQGGSSQKTISTLSVSFLQSYAFYLKSSFTSILIANQKPLEVKIASLINQSNENTNNPLPSISITQEELVLASGQVVIIVFLFKMYDCLN</sequence>
<name>A0ACC0DMZ2_9BASI</name>
<keyword evidence="2" id="KW-1185">Reference proteome</keyword>
<dbReference type="Proteomes" id="UP001060170">
    <property type="component" value="Chromosome 18"/>
</dbReference>
<proteinExistence type="predicted"/>
<dbReference type="EMBL" id="CM045882">
    <property type="protein sequence ID" value="KAI7935402.1"/>
    <property type="molecule type" value="Genomic_DNA"/>
</dbReference>
<evidence type="ECO:0000313" key="1">
    <source>
        <dbReference type="EMBL" id="KAI7935402.1"/>
    </source>
</evidence>